<evidence type="ECO:0000313" key="4">
    <source>
        <dbReference type="EMBL" id="GAA0249172.1"/>
    </source>
</evidence>
<name>A0ABN0UFV9_9PSEU</name>
<reference evidence="4 5" key="1">
    <citation type="journal article" date="2019" name="Int. J. Syst. Evol. Microbiol.">
        <title>The Global Catalogue of Microorganisms (GCM) 10K type strain sequencing project: providing services to taxonomists for standard genome sequencing and annotation.</title>
        <authorList>
            <consortium name="The Broad Institute Genomics Platform"/>
            <consortium name="The Broad Institute Genome Sequencing Center for Infectious Disease"/>
            <person name="Wu L."/>
            <person name="Ma J."/>
        </authorList>
    </citation>
    <scope>NUCLEOTIDE SEQUENCE [LARGE SCALE GENOMIC DNA]</scope>
    <source>
        <strain evidence="4 5">JCM 3380</strain>
    </source>
</reference>
<comment type="caution">
    <text evidence="4">The sequence shown here is derived from an EMBL/GenBank/DDBJ whole genome shotgun (WGS) entry which is preliminary data.</text>
</comment>
<dbReference type="InterPro" id="IPR036513">
    <property type="entry name" value="STAS_dom_sf"/>
</dbReference>
<protein>
    <recommendedName>
        <fullName evidence="2">Anti-sigma factor antagonist</fullName>
    </recommendedName>
</protein>
<dbReference type="InterPro" id="IPR002645">
    <property type="entry name" value="STAS_dom"/>
</dbReference>
<evidence type="ECO:0000256" key="2">
    <source>
        <dbReference type="RuleBase" id="RU003749"/>
    </source>
</evidence>
<feature type="domain" description="STAS" evidence="3">
    <location>
        <begin position="16"/>
        <end position="113"/>
    </location>
</feature>
<dbReference type="Gene3D" id="3.30.750.24">
    <property type="entry name" value="STAS domain"/>
    <property type="match status" value="1"/>
</dbReference>
<accession>A0ABN0UFV9</accession>
<dbReference type="EMBL" id="BAAABU010000017">
    <property type="protein sequence ID" value="GAA0249172.1"/>
    <property type="molecule type" value="Genomic_DNA"/>
</dbReference>
<dbReference type="Proteomes" id="UP001500416">
    <property type="component" value="Unassembled WGS sequence"/>
</dbReference>
<dbReference type="CDD" id="cd07043">
    <property type="entry name" value="STAS_anti-anti-sigma_factors"/>
    <property type="match status" value="1"/>
</dbReference>
<dbReference type="Pfam" id="PF13466">
    <property type="entry name" value="STAS_2"/>
    <property type="match status" value="1"/>
</dbReference>
<dbReference type="PANTHER" id="PTHR33495">
    <property type="entry name" value="ANTI-SIGMA FACTOR ANTAGONIST TM_1081-RELATED-RELATED"/>
    <property type="match status" value="1"/>
</dbReference>
<dbReference type="NCBIfam" id="TIGR00377">
    <property type="entry name" value="ant_ant_sig"/>
    <property type="match status" value="1"/>
</dbReference>
<evidence type="ECO:0000259" key="3">
    <source>
        <dbReference type="PROSITE" id="PS50801"/>
    </source>
</evidence>
<dbReference type="PROSITE" id="PS50801">
    <property type="entry name" value="STAS"/>
    <property type="match status" value="1"/>
</dbReference>
<keyword evidence="5" id="KW-1185">Reference proteome</keyword>
<sequence length="114" mass="11417">MTDFSAATSTTSTGPVLTVRGDLDANTAPAVLEQLKGLTIAGGQLLVVDLARMGFCDSSGISTLIAARNVAGAAGASIALVCVPAQLTRILDLIGLTSLFPTYPSATEAVAAHT</sequence>
<evidence type="ECO:0000256" key="1">
    <source>
        <dbReference type="ARBA" id="ARBA00009013"/>
    </source>
</evidence>
<proteinExistence type="inferred from homology"/>
<organism evidence="4 5">
    <name type="scientific">Saccharothrix mutabilis subsp. mutabilis</name>
    <dbReference type="NCBI Taxonomy" id="66855"/>
    <lineage>
        <taxon>Bacteria</taxon>
        <taxon>Bacillati</taxon>
        <taxon>Actinomycetota</taxon>
        <taxon>Actinomycetes</taxon>
        <taxon>Pseudonocardiales</taxon>
        <taxon>Pseudonocardiaceae</taxon>
        <taxon>Saccharothrix</taxon>
    </lineage>
</organism>
<dbReference type="RefSeq" id="WP_343936963.1">
    <property type="nucleotide sequence ID" value="NZ_BAAABU010000017.1"/>
</dbReference>
<dbReference type="SUPFAM" id="SSF52091">
    <property type="entry name" value="SpoIIaa-like"/>
    <property type="match status" value="1"/>
</dbReference>
<dbReference type="InterPro" id="IPR003658">
    <property type="entry name" value="Anti-sigma_ant"/>
</dbReference>
<gene>
    <name evidence="4" type="ORF">GCM10010492_56450</name>
</gene>
<dbReference type="PANTHER" id="PTHR33495:SF2">
    <property type="entry name" value="ANTI-SIGMA FACTOR ANTAGONIST TM_1081-RELATED"/>
    <property type="match status" value="1"/>
</dbReference>
<dbReference type="InterPro" id="IPR058548">
    <property type="entry name" value="MlaB-like_STAS"/>
</dbReference>
<evidence type="ECO:0000313" key="5">
    <source>
        <dbReference type="Proteomes" id="UP001500416"/>
    </source>
</evidence>
<comment type="similarity">
    <text evidence="1 2">Belongs to the anti-sigma-factor antagonist family.</text>
</comment>